<sequence>MRPAIVRLRDQRTSRGQHPGLLLQRYLCENATGDNGNPEEKRALLQAAINAASNPEVRQLYQAAFNRWKQSLPELTTATELQTAGRLIVGLGSENVLEAGITLHHTYGLPVLPGSGLKGLAAHYCDQVWGGSEPKFKKPTPDEDKAYRKWLDGRGEKPQDNYHRLLFGTTDDSGCIIFHDAWLVPDSEQRPLKLDVMTPHHLNWLDGSMPPSDFDSPTPVPFLSVSGRFHVAVSWCGPASDQAQSWRDLALTCLREALLHWGIGGKTSSGYGRLEVPPPPPPSAPPKKRNSNEPAKVTILAARPKGGFEVQDIEPGRNPGTLTVGSPPPGTNLAMGAVVDVLVHNDDPKRPQYKWPPPAKK</sequence>
<proteinExistence type="predicted"/>
<protein>
    <submittedName>
        <fullName evidence="4">Type III-B CRISPR module RAMP protein Cmr6</fullName>
    </submittedName>
</protein>
<dbReference type="InterPro" id="IPR010172">
    <property type="entry name" value="CRISPR-assoc_prot_TM1791"/>
</dbReference>
<evidence type="ECO:0000313" key="4">
    <source>
        <dbReference type="EMBL" id="HGT38366.1"/>
    </source>
</evidence>
<gene>
    <name evidence="4" type="primary">cmr6</name>
    <name evidence="4" type="ORF">ENS64_03765</name>
</gene>
<accession>A0A7C4QPR1</accession>
<keyword evidence="1" id="KW-0051">Antiviral defense</keyword>
<dbReference type="GO" id="GO:0051607">
    <property type="term" value="P:defense response to virus"/>
    <property type="evidence" value="ECO:0007669"/>
    <property type="project" value="UniProtKB-KW"/>
</dbReference>
<evidence type="ECO:0000256" key="1">
    <source>
        <dbReference type="ARBA" id="ARBA00023118"/>
    </source>
</evidence>
<organism evidence="4">
    <name type="scientific">Schlesneria paludicola</name>
    <dbReference type="NCBI Taxonomy" id="360056"/>
    <lineage>
        <taxon>Bacteria</taxon>
        <taxon>Pseudomonadati</taxon>
        <taxon>Planctomycetota</taxon>
        <taxon>Planctomycetia</taxon>
        <taxon>Planctomycetales</taxon>
        <taxon>Planctomycetaceae</taxon>
        <taxon>Schlesneria</taxon>
    </lineage>
</organism>
<feature type="domain" description="CRISPR type III-associated protein" evidence="3">
    <location>
        <begin position="81"/>
        <end position="275"/>
    </location>
</feature>
<comment type="caution">
    <text evidence="4">The sequence shown here is derived from an EMBL/GenBank/DDBJ whole genome shotgun (WGS) entry which is preliminary data.</text>
</comment>
<dbReference type="AlphaFoldDB" id="A0A7C4QPR1"/>
<feature type="region of interest" description="Disordered" evidence="2">
    <location>
        <begin position="269"/>
        <end position="331"/>
    </location>
</feature>
<feature type="compositionally biased region" description="Pro residues" evidence="2">
    <location>
        <begin position="276"/>
        <end position="285"/>
    </location>
</feature>
<dbReference type="Pfam" id="PF03787">
    <property type="entry name" value="RAMPs"/>
    <property type="match status" value="1"/>
</dbReference>
<dbReference type="NCBIfam" id="TIGR01898">
    <property type="entry name" value="cas_TM1791_cmr6"/>
    <property type="match status" value="1"/>
</dbReference>
<name>A0A7C4QPR1_9PLAN</name>
<dbReference type="InterPro" id="IPR005537">
    <property type="entry name" value="RAMP_III_fam"/>
</dbReference>
<dbReference type="PANTHER" id="PTHR39965:SF1">
    <property type="entry name" value="CRISPR SYSTEM CMR SUBUNIT CMR6"/>
    <property type="match status" value="1"/>
</dbReference>
<evidence type="ECO:0000256" key="2">
    <source>
        <dbReference type="SAM" id="MobiDB-lite"/>
    </source>
</evidence>
<evidence type="ECO:0000259" key="3">
    <source>
        <dbReference type="Pfam" id="PF03787"/>
    </source>
</evidence>
<dbReference type="EMBL" id="DSVQ01000007">
    <property type="protein sequence ID" value="HGT38366.1"/>
    <property type="molecule type" value="Genomic_DNA"/>
</dbReference>
<dbReference type="PANTHER" id="PTHR39965">
    <property type="entry name" value="CRISPR SYSTEM CMR SUBUNIT CMR6"/>
    <property type="match status" value="1"/>
</dbReference>
<reference evidence="4" key="1">
    <citation type="journal article" date="2020" name="mSystems">
        <title>Genome- and Community-Level Interaction Insights into Carbon Utilization and Element Cycling Functions of Hydrothermarchaeota in Hydrothermal Sediment.</title>
        <authorList>
            <person name="Zhou Z."/>
            <person name="Liu Y."/>
            <person name="Xu W."/>
            <person name="Pan J."/>
            <person name="Luo Z.H."/>
            <person name="Li M."/>
        </authorList>
    </citation>
    <scope>NUCLEOTIDE SEQUENCE [LARGE SCALE GENOMIC DNA]</scope>
    <source>
        <strain evidence="4">SpSt-508</strain>
    </source>
</reference>